<protein>
    <submittedName>
        <fullName evidence="2">Uncharacterized protein</fullName>
    </submittedName>
</protein>
<proteinExistence type="predicted"/>
<gene>
    <name evidence="2" type="ORF">GSBLH_T00002589001</name>
</gene>
<dbReference type="OrthoDB" id="10373956at2759"/>
<sequence length="85" mass="9598">MSSDNSTILVIQELAQLASNLRETSDIIEKLNNRVVELNQSMRKLERCYGDLTLPFQVSVYEHSIQNNASSITNKTESIQTSPLQ</sequence>
<feature type="coiled-coil region" evidence="1">
    <location>
        <begin position="14"/>
        <end position="48"/>
    </location>
</feature>
<keyword evidence="1" id="KW-0175">Coiled coil</keyword>
<organism evidence="2">
    <name type="scientific">Blastocystis hominis</name>
    <dbReference type="NCBI Taxonomy" id="12968"/>
    <lineage>
        <taxon>Eukaryota</taxon>
        <taxon>Sar</taxon>
        <taxon>Stramenopiles</taxon>
        <taxon>Bigyra</taxon>
        <taxon>Opalozoa</taxon>
        <taxon>Opalinata</taxon>
        <taxon>Blastocystidae</taxon>
        <taxon>Blastocystis</taxon>
    </lineage>
</organism>
<dbReference type="Proteomes" id="UP000008312">
    <property type="component" value="Unassembled WGS sequence"/>
</dbReference>
<dbReference type="EMBL" id="FN668650">
    <property type="protein sequence ID" value="CBK22466.2"/>
    <property type="molecule type" value="Genomic_DNA"/>
</dbReference>
<dbReference type="InParanoid" id="D8M3J3"/>
<name>D8M3J3_BLAHO</name>
<evidence type="ECO:0000256" key="1">
    <source>
        <dbReference type="SAM" id="Coils"/>
    </source>
</evidence>
<accession>D8M3J3</accession>
<evidence type="ECO:0000313" key="3">
    <source>
        <dbReference type="Proteomes" id="UP000008312"/>
    </source>
</evidence>
<keyword evidence="3" id="KW-1185">Reference proteome</keyword>
<dbReference type="GeneID" id="24919744"/>
<dbReference type="RefSeq" id="XP_012896514.1">
    <property type="nucleotide sequence ID" value="XM_013041060.1"/>
</dbReference>
<reference evidence="2" key="1">
    <citation type="submission" date="2010-02" db="EMBL/GenBank/DDBJ databases">
        <title>Sequencing and annotation of the Blastocystis hominis genome.</title>
        <authorList>
            <person name="Wincker P."/>
        </authorList>
    </citation>
    <scope>NUCLEOTIDE SEQUENCE</scope>
    <source>
        <strain evidence="2">Singapore isolate B</strain>
    </source>
</reference>
<evidence type="ECO:0000313" key="2">
    <source>
        <dbReference type="EMBL" id="CBK22466.2"/>
    </source>
</evidence>
<dbReference type="AlphaFoldDB" id="D8M3J3"/>